<dbReference type="SUPFAM" id="SSF51126">
    <property type="entry name" value="Pectin lyase-like"/>
    <property type="match status" value="1"/>
</dbReference>
<protein>
    <submittedName>
        <fullName evidence="4">Uncharacterized protein</fullName>
    </submittedName>
</protein>
<reference evidence="4" key="2">
    <citation type="submission" date="2021-04" db="EMBL/GenBank/DDBJ databases">
        <authorList>
            <person name="Gilroy R."/>
        </authorList>
    </citation>
    <scope>NUCLEOTIDE SEQUENCE</scope>
    <source>
        <strain evidence="4">2239</strain>
    </source>
</reference>
<feature type="signal peptide" evidence="3">
    <location>
        <begin position="1"/>
        <end position="26"/>
    </location>
</feature>
<feature type="transmembrane region" description="Helical" evidence="2">
    <location>
        <begin position="1172"/>
        <end position="1195"/>
    </location>
</feature>
<evidence type="ECO:0000313" key="5">
    <source>
        <dbReference type="Proteomes" id="UP000824193"/>
    </source>
</evidence>
<keyword evidence="2" id="KW-0472">Membrane</keyword>
<accession>A0A9D1V5P5</accession>
<gene>
    <name evidence="4" type="ORF">H9865_11010</name>
</gene>
<dbReference type="GO" id="GO:0008299">
    <property type="term" value="P:isoprenoid biosynthetic process"/>
    <property type="evidence" value="ECO:0007669"/>
    <property type="project" value="InterPro"/>
</dbReference>
<dbReference type="InterPro" id="IPR011050">
    <property type="entry name" value="Pectin_lyase_fold/virulence"/>
</dbReference>
<reference evidence="4" key="1">
    <citation type="journal article" date="2021" name="PeerJ">
        <title>Extensive microbial diversity within the chicken gut microbiome revealed by metagenomics and culture.</title>
        <authorList>
            <person name="Gilroy R."/>
            <person name="Ravi A."/>
            <person name="Getino M."/>
            <person name="Pursley I."/>
            <person name="Horton D.L."/>
            <person name="Alikhan N.F."/>
            <person name="Baker D."/>
            <person name="Gharbi K."/>
            <person name="Hall N."/>
            <person name="Watson M."/>
            <person name="Adriaenssens E.M."/>
            <person name="Foster-Nyarko E."/>
            <person name="Jarju S."/>
            <person name="Secka A."/>
            <person name="Antonio M."/>
            <person name="Oren A."/>
            <person name="Chaudhuri R.R."/>
            <person name="La Ragione R."/>
            <person name="Hildebrand F."/>
            <person name="Pallen M.J."/>
        </authorList>
    </citation>
    <scope>NUCLEOTIDE SEQUENCE</scope>
    <source>
        <strain evidence="4">2239</strain>
    </source>
</reference>
<dbReference type="PROSITE" id="PS01295">
    <property type="entry name" value="ISPD"/>
    <property type="match status" value="1"/>
</dbReference>
<dbReference type="Proteomes" id="UP000824193">
    <property type="component" value="Unassembled WGS sequence"/>
</dbReference>
<evidence type="ECO:0000256" key="2">
    <source>
        <dbReference type="SAM" id="Phobius"/>
    </source>
</evidence>
<feature type="region of interest" description="Disordered" evidence="1">
    <location>
        <begin position="878"/>
        <end position="938"/>
    </location>
</feature>
<dbReference type="AlphaFoldDB" id="A0A9D1V5P5"/>
<name>A0A9D1V5P5_9FIRM</name>
<evidence type="ECO:0000256" key="1">
    <source>
        <dbReference type="SAM" id="MobiDB-lite"/>
    </source>
</evidence>
<dbReference type="GO" id="GO:0003824">
    <property type="term" value="F:catalytic activity"/>
    <property type="evidence" value="ECO:0007669"/>
    <property type="project" value="InterPro"/>
</dbReference>
<feature type="compositionally biased region" description="Pro residues" evidence="1">
    <location>
        <begin position="900"/>
        <end position="910"/>
    </location>
</feature>
<sequence>MKKQQWMSLLLAAAMAVSVLPAGAFAEEADEAAGGTQAAVVSQQEQTAPSTTEVQPAGTVSDEVDPEANIGGESYDTLEAAVAAARKAQGAATITLNRDVVLESKLVLDAAGLTLDLNGKTVSAGPGFESSDGQPHLVDITAANVTVKNGTIKTGAENRHGVNVYRAANTVLEGLTIDHTAAVTGAPLVVNGSDVTVRGQLNILTSGQSWYGVNLDSTDAAVSARLTIADNAAVKFGGAMPGTPLGIAVQTSQGAAVTLCFGANSALDCQPGMIPVGAAEGTTVQDPENAGLQANGDGTYTAKEEPGDGGETGAVALVNGEACADLQAAVEKITELAQAGTAVTVVLQQDVNVGKGLTISEGWNVTLDLNGKAVTTEYNSGNEKSAYAVSNYGTFTLKDAAGGGKITARGVQNKKNGTMYMQGGEIVACDKNGGAAIWNEAELTMTGGTLRSSYVGTPNDTYGAGCLNNSGTALVTGGSFEGANRRTYAIISTGTLTIRPAEGTPVTVNGAHGALAVDSGTAEVYGGSYASSDYYGLYVSNDGMGADPEKAAVTIYDGTFTGKTYAVWIGSDYNDPVNSTLEIRGGRFNKPLNAQDNTREGAIRVMGGTFMDKENAGKFLAEGYELTDNKDGTWTAGAVRSVAMVNGVGYPTLVAAVAAVTGSETKAGTVTLLEDAQGGGIGLFNADGAVGVDLTIDLGGHTYTCVGPAVGSSGTESQAFHLEKGNKVTVKNGTVAISEENNGVQMMFQNYGGLTLQDLSLKGARNTQYIISCNYGDTVLTNVNIDGTHANLVALDVMHWLGTTYEDKAPTVTVNNTKANTINGKLDVYCYGAGAESCTAKPTLSITGGTFSNDPSAYVADGYVVSGNETEGYTVSKYVAPTPTPDHGQGGGSQATPAPTATPAPVPTATPAPTATARPRPTATPAPSETPVVTDGTVTASTKTDAVVENATAVAAIENEQLAEAVEAALSDAEAAGAAPVVQVEVSRTEGAEAVEVTLPADALTTLAAREDAELVVTSDVARVAFDSAALTAIMQQAEQEIVLSVSPVAPAQLNEAQAAAADGFPVVELTLRSGDTVISDFSAGTATVTLPYALADGQQAEGVVVWYVDDNGGTTPCDTSYNEAEGLVTFTTPHFSKYAIAYDETLVPAAPEEQPVISVPDPEADKGGLPVLPMAIGAIAVVLIVLAVVLRLLFKRRDDGQGY</sequence>
<feature type="compositionally biased region" description="Polar residues" evidence="1">
    <location>
        <begin position="40"/>
        <end position="54"/>
    </location>
</feature>
<keyword evidence="2" id="KW-0812">Transmembrane</keyword>
<proteinExistence type="predicted"/>
<organism evidence="4 5">
    <name type="scientific">Candidatus Allofournierella pullicola</name>
    <dbReference type="NCBI Taxonomy" id="2838596"/>
    <lineage>
        <taxon>Bacteria</taxon>
        <taxon>Bacillati</taxon>
        <taxon>Bacillota</taxon>
        <taxon>Clostridia</taxon>
        <taxon>Eubacteriales</taxon>
        <taxon>Oscillospiraceae</taxon>
        <taxon>Allofournierella</taxon>
    </lineage>
</organism>
<keyword evidence="2" id="KW-1133">Transmembrane helix</keyword>
<dbReference type="EMBL" id="DXFW01000039">
    <property type="protein sequence ID" value="HIX06605.1"/>
    <property type="molecule type" value="Genomic_DNA"/>
</dbReference>
<evidence type="ECO:0000313" key="4">
    <source>
        <dbReference type="EMBL" id="HIX06605.1"/>
    </source>
</evidence>
<feature type="compositionally biased region" description="Low complexity" evidence="1">
    <location>
        <begin position="911"/>
        <end position="934"/>
    </location>
</feature>
<feature type="chain" id="PRO_5039015869" evidence="3">
    <location>
        <begin position="27"/>
        <end position="1204"/>
    </location>
</feature>
<evidence type="ECO:0000256" key="3">
    <source>
        <dbReference type="SAM" id="SignalP"/>
    </source>
</evidence>
<dbReference type="InterPro" id="IPR018294">
    <property type="entry name" value="ISPD_synthase_CS"/>
</dbReference>
<feature type="region of interest" description="Disordered" evidence="1">
    <location>
        <begin position="36"/>
        <end position="66"/>
    </location>
</feature>
<comment type="caution">
    <text evidence="4">The sequence shown here is derived from an EMBL/GenBank/DDBJ whole genome shotgun (WGS) entry which is preliminary data.</text>
</comment>
<keyword evidence="3" id="KW-0732">Signal</keyword>